<dbReference type="Gene3D" id="3.40.20.10">
    <property type="entry name" value="Severin"/>
    <property type="match status" value="1"/>
</dbReference>
<dbReference type="InterPro" id="IPR036174">
    <property type="entry name" value="Znf_Sec23_Sec24_sf"/>
</dbReference>
<evidence type="ECO:0000313" key="11">
    <source>
        <dbReference type="EMBL" id="PRP79247.1"/>
    </source>
</evidence>
<dbReference type="SUPFAM" id="SSF82754">
    <property type="entry name" value="C-terminal, gelsolin-like domain of Sec23/24"/>
    <property type="match status" value="1"/>
</dbReference>
<comment type="similarity">
    <text evidence="7">Belongs to the SEC23/SEC24 family. SEC23 subfamily.</text>
</comment>
<dbReference type="InterPro" id="IPR036465">
    <property type="entry name" value="vWFA_dom_sf"/>
</dbReference>
<accession>A0A2P6N5N0</accession>
<dbReference type="AlphaFoldDB" id="A0A2P6N5N0"/>
<keyword evidence="4 7" id="KW-0931">ER-Golgi transport</keyword>
<evidence type="ECO:0000256" key="3">
    <source>
        <dbReference type="ARBA" id="ARBA00022833"/>
    </source>
</evidence>
<dbReference type="InterPro" id="IPR006896">
    <property type="entry name" value="Sec23/24_trunk_dom"/>
</dbReference>
<keyword evidence="12" id="KW-1185">Reference proteome</keyword>
<keyword evidence="7" id="KW-0813">Transport</keyword>
<keyword evidence="1 7" id="KW-0479">Metal-binding</keyword>
<dbReference type="GO" id="GO:0005096">
    <property type="term" value="F:GTPase activator activity"/>
    <property type="evidence" value="ECO:0007669"/>
    <property type="project" value="TreeGrafter"/>
</dbReference>
<dbReference type="GO" id="GO:0030127">
    <property type="term" value="C:COPII vesicle coat"/>
    <property type="evidence" value="ECO:0007669"/>
    <property type="project" value="InterPro"/>
</dbReference>
<dbReference type="SUPFAM" id="SSF81995">
    <property type="entry name" value="beta-sandwich domain of Sec23/24"/>
    <property type="match status" value="1"/>
</dbReference>
<dbReference type="InterPro" id="IPR006895">
    <property type="entry name" value="Znf_Sec23_Sec24"/>
</dbReference>
<dbReference type="OrthoDB" id="3979788at2759"/>
<comment type="caution">
    <text evidence="11">The sequence shown here is derived from an EMBL/GenBank/DDBJ whole genome shotgun (WGS) entry which is preliminary data.</text>
</comment>
<evidence type="ECO:0000256" key="2">
    <source>
        <dbReference type="ARBA" id="ARBA00022824"/>
    </source>
</evidence>
<organism evidence="11 12">
    <name type="scientific">Planoprotostelium fungivorum</name>
    <dbReference type="NCBI Taxonomy" id="1890364"/>
    <lineage>
        <taxon>Eukaryota</taxon>
        <taxon>Amoebozoa</taxon>
        <taxon>Evosea</taxon>
        <taxon>Variosea</taxon>
        <taxon>Cavosteliida</taxon>
        <taxon>Cavosteliaceae</taxon>
        <taxon>Planoprotostelium</taxon>
    </lineage>
</organism>
<evidence type="ECO:0000259" key="8">
    <source>
        <dbReference type="Pfam" id="PF04810"/>
    </source>
</evidence>
<keyword evidence="6 7" id="KW-0968">Cytoplasmic vesicle</keyword>
<evidence type="ECO:0000256" key="4">
    <source>
        <dbReference type="ARBA" id="ARBA00022892"/>
    </source>
</evidence>
<dbReference type="GO" id="GO:0006886">
    <property type="term" value="P:intracellular protein transport"/>
    <property type="evidence" value="ECO:0007669"/>
    <property type="project" value="InterPro"/>
</dbReference>
<evidence type="ECO:0000256" key="1">
    <source>
        <dbReference type="ARBA" id="ARBA00022723"/>
    </source>
</evidence>
<dbReference type="Pfam" id="PF08033">
    <property type="entry name" value="Sec23_BS"/>
    <property type="match status" value="1"/>
</dbReference>
<keyword evidence="7" id="KW-0963">Cytoplasm</keyword>
<evidence type="ECO:0000256" key="7">
    <source>
        <dbReference type="RuleBase" id="RU365030"/>
    </source>
</evidence>
<comment type="function">
    <text evidence="7">Component of the coat protein complex II (COPII) which promotes the formation of transport vesicles from the endoplasmic reticulum (ER). The coat has two main functions, the physical deformation of the endoplasmic reticulum membrane into vesicles and the selection of cargo molecules.</text>
</comment>
<dbReference type="Gene3D" id="2.30.30.380">
    <property type="entry name" value="Zn-finger domain of Sec23/24"/>
    <property type="match status" value="1"/>
</dbReference>
<keyword evidence="7" id="KW-0653">Protein transport</keyword>
<dbReference type="Proteomes" id="UP000241769">
    <property type="component" value="Unassembled WGS sequence"/>
</dbReference>
<dbReference type="GO" id="GO:0008270">
    <property type="term" value="F:zinc ion binding"/>
    <property type="evidence" value="ECO:0007669"/>
    <property type="project" value="InterPro"/>
</dbReference>
<dbReference type="Pfam" id="PF04810">
    <property type="entry name" value="zf-Sec23_Sec24"/>
    <property type="match status" value="1"/>
</dbReference>
<sequence>MEYHFEAVSNGRPPPSGGIDLYIPPSLQHFSENPDHPSYVPPQSRALFFSSTKVPNTNDTLSKMNIPFGVIFTPAEHLEPAPPCLRRPPVKCKSCGIIINFLSKLRPDGTWNCTFCDSRNESSREYGDSDAVHYPELHRSLVEYLDPTTQPSVMSSDLECIDYYLIDLNFSAQDLNTIVSSIAAAVRDTPFADATVFPGIQPVSSAEMSTISFQVNDYVVPKNECVETTLSIALDAIRETALRRRSPSGLRCMGTAVETCLSIHEMIQQRNQSVQLHGRVTLFISGHPNFGPGSLPSILDDSREGRRYFLEQADEYYRKLTITASDMDLAIDIICGDMGVPMLNRLCLGTGGTILLQREMEEQQLKKNLVKGIHRVVGIRGVVDVMCNRGLRLTHVIGPSSASQIQPEQENDSPYRITIPLSSVQPRTSLTLLYDIESDLHRDNIDFQFSVSFTNSHNQRVLRVVTHRVPTTGSEEQYIASIDGDITAVMISKMMCAQARKQIDHRNNTAAVEQSVVKILRGCGKVSRRGGYVLPTHLSLLPKRLFMLQRGPLLGPILQHMDDIDYMRCLLIQANLQDSLRMIDPPLFMVDSSLRGEQPLELYPLPTEDLAMQSDKILLLDHHTEVFRWLGGMVGRIHQTADLEGILKRCDEYVESISRHRYPHPSSHSFKEGTSMARWIQCRLIPSHKDTTEEQLENFPQMDELTEEDRRRLLSKFHRTDDLSYLQWFKKLNAT</sequence>
<keyword evidence="3 7" id="KW-0862">Zinc</keyword>
<dbReference type="PANTHER" id="PTHR11141">
    <property type="entry name" value="PROTEIN TRANSPORT PROTEIN SEC23"/>
    <property type="match status" value="1"/>
</dbReference>
<dbReference type="GO" id="GO:0070971">
    <property type="term" value="C:endoplasmic reticulum exit site"/>
    <property type="evidence" value="ECO:0007669"/>
    <property type="project" value="TreeGrafter"/>
</dbReference>
<dbReference type="SUPFAM" id="SSF53300">
    <property type="entry name" value="vWA-like"/>
    <property type="match status" value="1"/>
</dbReference>
<proteinExistence type="inferred from homology"/>
<dbReference type="Pfam" id="PF04811">
    <property type="entry name" value="Sec23_trunk"/>
    <property type="match status" value="1"/>
</dbReference>
<keyword evidence="2 7" id="KW-0256">Endoplasmic reticulum</keyword>
<dbReference type="EMBL" id="MDYQ01000191">
    <property type="protein sequence ID" value="PRP79247.1"/>
    <property type="molecule type" value="Genomic_DNA"/>
</dbReference>
<dbReference type="GO" id="GO:0090110">
    <property type="term" value="P:COPII-coated vesicle cargo loading"/>
    <property type="evidence" value="ECO:0007669"/>
    <property type="project" value="TreeGrafter"/>
</dbReference>
<reference evidence="11 12" key="1">
    <citation type="journal article" date="2018" name="Genome Biol. Evol.">
        <title>Multiple Roots of Fruiting Body Formation in Amoebozoa.</title>
        <authorList>
            <person name="Hillmann F."/>
            <person name="Forbes G."/>
            <person name="Novohradska S."/>
            <person name="Ferling I."/>
            <person name="Riege K."/>
            <person name="Groth M."/>
            <person name="Westermann M."/>
            <person name="Marz M."/>
            <person name="Spaller T."/>
            <person name="Winckler T."/>
            <person name="Schaap P."/>
            <person name="Glockner G."/>
        </authorList>
    </citation>
    <scope>NUCLEOTIDE SEQUENCE [LARGE SCALE GENOMIC DNA]</scope>
    <source>
        <strain evidence="11 12">Jena</strain>
    </source>
</reference>
<name>A0A2P6N5N0_9EUKA</name>
<dbReference type="InterPro" id="IPR012990">
    <property type="entry name" value="Beta-sandwich_Sec23_24"/>
</dbReference>
<dbReference type="SUPFAM" id="SSF82919">
    <property type="entry name" value="Zn-finger domain of Sec23/24"/>
    <property type="match status" value="1"/>
</dbReference>
<dbReference type="InterPro" id="IPR029006">
    <property type="entry name" value="ADF-H/Gelsolin-like_dom_sf"/>
</dbReference>
<evidence type="ECO:0000313" key="12">
    <source>
        <dbReference type="Proteomes" id="UP000241769"/>
    </source>
</evidence>
<dbReference type="InterPro" id="IPR037364">
    <property type="entry name" value="Sec23"/>
</dbReference>
<dbReference type="Gene3D" id="2.60.40.1670">
    <property type="entry name" value="beta-sandwich domain of Sec23/24"/>
    <property type="match status" value="2"/>
</dbReference>
<feature type="domain" description="Sec23/Sec24 beta-sandwich" evidence="10">
    <location>
        <begin position="379"/>
        <end position="472"/>
    </location>
</feature>
<evidence type="ECO:0000256" key="5">
    <source>
        <dbReference type="ARBA" id="ARBA00023136"/>
    </source>
</evidence>
<comment type="subcellular location">
    <subcellularLocation>
        <location evidence="7">Cytoplasmic vesicle</location>
        <location evidence="7">COPII-coated vesicle membrane</location>
        <topology evidence="7">Peripheral membrane protein</topology>
        <orientation evidence="7">Cytoplasmic side</orientation>
    </subcellularLocation>
    <subcellularLocation>
        <location evidence="7">Endoplasmic reticulum membrane</location>
        <topology evidence="7">Peripheral membrane protein</topology>
        <orientation evidence="7">Cytoplasmic side</orientation>
    </subcellularLocation>
</comment>
<dbReference type="InterPro" id="IPR036175">
    <property type="entry name" value="Sec23/24_helical_dom_sf"/>
</dbReference>
<dbReference type="SUPFAM" id="SSF81811">
    <property type="entry name" value="Helical domain of Sec23/24"/>
    <property type="match status" value="1"/>
</dbReference>
<dbReference type="Gene3D" id="3.40.50.410">
    <property type="entry name" value="von Willebrand factor, type A domain"/>
    <property type="match status" value="2"/>
</dbReference>
<dbReference type="Gene3D" id="1.20.120.730">
    <property type="entry name" value="Sec23/Sec24 helical domain"/>
    <property type="match status" value="1"/>
</dbReference>
<feature type="domain" description="Sec23/Sec24 trunk" evidence="9">
    <location>
        <begin position="212"/>
        <end position="371"/>
    </location>
</feature>
<gene>
    <name evidence="11" type="ORF">PROFUN_13040</name>
</gene>
<keyword evidence="5 7" id="KW-0472">Membrane</keyword>
<dbReference type="InterPro" id="IPR036180">
    <property type="entry name" value="Gelsolin-like_dom_sf"/>
</dbReference>
<dbReference type="GO" id="GO:0005789">
    <property type="term" value="C:endoplasmic reticulum membrane"/>
    <property type="evidence" value="ECO:0007669"/>
    <property type="project" value="UniProtKB-SubCell"/>
</dbReference>
<dbReference type="FunCoup" id="A0A2P6N5N0">
    <property type="interactions" value="22"/>
</dbReference>
<dbReference type="InParanoid" id="A0A2P6N5N0"/>
<dbReference type="STRING" id="1890364.A0A2P6N5N0"/>
<dbReference type="PANTHER" id="PTHR11141:SF6">
    <property type="entry name" value="PROTEIN TRANSPORT PROTEIN SEC23 A"/>
    <property type="match status" value="1"/>
</dbReference>
<feature type="domain" description="Zinc finger Sec23/Sec24-type" evidence="8">
    <location>
        <begin position="89"/>
        <end position="126"/>
    </location>
</feature>
<evidence type="ECO:0000259" key="9">
    <source>
        <dbReference type="Pfam" id="PF04811"/>
    </source>
</evidence>
<evidence type="ECO:0000259" key="10">
    <source>
        <dbReference type="Pfam" id="PF08033"/>
    </source>
</evidence>
<evidence type="ECO:0000256" key="6">
    <source>
        <dbReference type="ARBA" id="ARBA00023329"/>
    </source>
</evidence>
<protein>
    <recommendedName>
        <fullName evidence="7">Protein transport protein SEC23</fullName>
    </recommendedName>
</protein>